<evidence type="ECO:0000313" key="3">
    <source>
        <dbReference type="Proteomes" id="UP000028837"/>
    </source>
</evidence>
<sequence length="439" mass="47103">MESASEDVAAIGGADSQQQNARHSSGSGTSDVGNEPSHSVVEVGSVGGGTLVVRRARVRAQRPSTYFAAPAAINVTAVRSRANSVAPSAVTSPRVRPTGPSDPATSLSDANIPNAGTHDPTISPGRSATTINGSREGADAQQPPEGRQVPISRPAASEQMKSQFALATASMERRLASRTQSRQASRMISRRLSPRGHSPARRASDDPIQRKLLQASAALERTKQSEVEPAGEMPRSADDAAGKSMLPVASGRRESEGKNKVDEKHAEMVQQGVAGMLKVEEDLRASRIASRIASRSISRNPAQRPLSSLMQRTDVAHAAAEELRRRLAEEASDSAIDLPNKSFARAAANRYTPDAAAVSGDTRSEIEISARRELTELDQKATLLQAAWRGYRTRLWFVSVKLTATFERHLRQTFGTSKAFGWRSESPSEADDRLTPLMC</sequence>
<feature type="compositionally biased region" description="Polar residues" evidence="1">
    <location>
        <begin position="15"/>
        <end position="32"/>
    </location>
</feature>
<name>A0A086K640_TOXGO</name>
<dbReference type="AlphaFoldDB" id="A0A086K640"/>
<organism evidence="2 3">
    <name type="scientific">Toxoplasma gondii GAB2-2007-GAL-DOM2</name>
    <dbReference type="NCBI Taxonomy" id="1130820"/>
    <lineage>
        <taxon>Eukaryota</taxon>
        <taxon>Sar</taxon>
        <taxon>Alveolata</taxon>
        <taxon>Apicomplexa</taxon>
        <taxon>Conoidasida</taxon>
        <taxon>Coccidia</taxon>
        <taxon>Eucoccidiorida</taxon>
        <taxon>Eimeriorina</taxon>
        <taxon>Sarcocystidae</taxon>
        <taxon>Toxoplasma</taxon>
    </lineage>
</organism>
<feature type="compositionally biased region" description="Polar residues" evidence="1">
    <location>
        <begin position="124"/>
        <end position="133"/>
    </location>
</feature>
<feature type="compositionally biased region" description="Basic and acidic residues" evidence="1">
    <location>
        <begin position="251"/>
        <end position="264"/>
    </location>
</feature>
<accession>A0A086K640</accession>
<feature type="compositionally biased region" description="Polar residues" evidence="1">
    <location>
        <begin position="177"/>
        <end position="186"/>
    </location>
</feature>
<evidence type="ECO:0000313" key="2">
    <source>
        <dbReference type="EMBL" id="KFG39858.1"/>
    </source>
</evidence>
<dbReference type="EMBL" id="AHZU02000813">
    <property type="protein sequence ID" value="KFG39858.1"/>
    <property type="molecule type" value="Genomic_DNA"/>
</dbReference>
<dbReference type="InterPro" id="IPR000048">
    <property type="entry name" value="IQ_motif_EF-hand-BS"/>
</dbReference>
<feature type="region of interest" description="Disordered" evidence="1">
    <location>
        <begin position="80"/>
        <end position="264"/>
    </location>
</feature>
<dbReference type="Pfam" id="PF00612">
    <property type="entry name" value="IQ"/>
    <property type="match status" value="1"/>
</dbReference>
<reference evidence="2 3" key="1">
    <citation type="submission" date="2014-02" db="EMBL/GenBank/DDBJ databases">
        <authorList>
            <person name="Sibley D."/>
            <person name="Venepally P."/>
            <person name="Karamycheva S."/>
            <person name="Hadjithomas M."/>
            <person name="Khan A."/>
            <person name="Brunk B."/>
            <person name="Roos D."/>
            <person name="Caler E."/>
            <person name="Lorenzi H."/>
        </authorList>
    </citation>
    <scope>NUCLEOTIDE SEQUENCE [LARGE SCALE GENOMIC DNA]</scope>
    <source>
        <strain evidence="2 3">GAB2-2007-GAL-DOM2</strain>
    </source>
</reference>
<dbReference type="Gene3D" id="1.20.5.190">
    <property type="match status" value="1"/>
</dbReference>
<comment type="caution">
    <text evidence="2">The sequence shown here is derived from an EMBL/GenBank/DDBJ whole genome shotgun (WGS) entry which is preliminary data.</text>
</comment>
<feature type="compositionally biased region" description="Polar residues" evidence="1">
    <location>
        <begin position="81"/>
        <end position="91"/>
    </location>
</feature>
<gene>
    <name evidence="2" type="ORF">TGDOM2_285150</name>
</gene>
<feature type="region of interest" description="Disordered" evidence="1">
    <location>
        <begin position="1"/>
        <end position="50"/>
    </location>
</feature>
<dbReference type="VEuPathDB" id="ToxoDB:TGDOM2_285150"/>
<dbReference type="Proteomes" id="UP000028837">
    <property type="component" value="Unassembled WGS sequence"/>
</dbReference>
<dbReference type="OrthoDB" id="331837at2759"/>
<feature type="compositionally biased region" description="Basic residues" evidence="1">
    <location>
        <begin position="188"/>
        <end position="200"/>
    </location>
</feature>
<protein>
    <submittedName>
        <fullName evidence="2">Uncharacterized protein</fullName>
    </submittedName>
</protein>
<evidence type="ECO:0000256" key="1">
    <source>
        <dbReference type="SAM" id="MobiDB-lite"/>
    </source>
</evidence>
<dbReference type="CDD" id="cd23767">
    <property type="entry name" value="IQCD"/>
    <property type="match status" value="1"/>
</dbReference>
<proteinExistence type="predicted"/>